<evidence type="ECO:0000313" key="7">
    <source>
        <dbReference type="Proteomes" id="UP000077069"/>
    </source>
</evidence>
<protein>
    <submittedName>
        <fullName evidence="6">Putative O-methyltransferase</fullName>
    </submittedName>
</protein>
<dbReference type="InterPro" id="IPR036388">
    <property type="entry name" value="WH-like_DNA-bd_sf"/>
</dbReference>
<dbReference type="Proteomes" id="UP000077069">
    <property type="component" value="Unassembled WGS sequence"/>
</dbReference>
<feature type="domain" description="O-methyltransferase dimerisation" evidence="5">
    <location>
        <begin position="92"/>
        <end position="155"/>
    </location>
</feature>
<dbReference type="InterPro" id="IPR012967">
    <property type="entry name" value="COMT_dimerisation"/>
</dbReference>
<dbReference type="Gene3D" id="1.10.10.10">
    <property type="entry name" value="Winged helix-like DNA-binding domain superfamily/Winged helix DNA-binding domain"/>
    <property type="match status" value="1"/>
</dbReference>
<dbReference type="InterPro" id="IPR029063">
    <property type="entry name" value="SAM-dependent_MTases_sf"/>
</dbReference>
<dbReference type="AlphaFoldDB" id="A0A177CH13"/>
<evidence type="ECO:0000256" key="1">
    <source>
        <dbReference type="ARBA" id="ARBA00022603"/>
    </source>
</evidence>
<dbReference type="Pfam" id="PF08100">
    <property type="entry name" value="Dimerisation"/>
    <property type="match status" value="1"/>
</dbReference>
<accession>A0A177CH13</accession>
<dbReference type="GO" id="GO:0008171">
    <property type="term" value="F:O-methyltransferase activity"/>
    <property type="evidence" value="ECO:0007669"/>
    <property type="project" value="InterPro"/>
</dbReference>
<gene>
    <name evidence="6" type="ORF">CC84DRAFT_1241254</name>
</gene>
<name>A0A177CH13_9PLEO</name>
<dbReference type="InParanoid" id="A0A177CH13"/>
<keyword evidence="3" id="KW-0949">S-adenosyl-L-methionine</keyword>
<evidence type="ECO:0000259" key="5">
    <source>
        <dbReference type="Pfam" id="PF08100"/>
    </source>
</evidence>
<organism evidence="6 7">
    <name type="scientific">Paraphaeosphaeria sporulosa</name>
    <dbReference type="NCBI Taxonomy" id="1460663"/>
    <lineage>
        <taxon>Eukaryota</taxon>
        <taxon>Fungi</taxon>
        <taxon>Dikarya</taxon>
        <taxon>Ascomycota</taxon>
        <taxon>Pezizomycotina</taxon>
        <taxon>Dothideomycetes</taxon>
        <taxon>Pleosporomycetidae</taxon>
        <taxon>Pleosporales</taxon>
        <taxon>Massarineae</taxon>
        <taxon>Didymosphaeriaceae</taxon>
        <taxon>Paraphaeosphaeria</taxon>
    </lineage>
</organism>
<keyword evidence="7" id="KW-1185">Reference proteome</keyword>
<dbReference type="RefSeq" id="XP_018036991.1">
    <property type="nucleotide sequence ID" value="XM_018184050.1"/>
</dbReference>
<dbReference type="PROSITE" id="PS51683">
    <property type="entry name" value="SAM_OMT_II"/>
    <property type="match status" value="1"/>
</dbReference>
<evidence type="ECO:0000256" key="3">
    <source>
        <dbReference type="ARBA" id="ARBA00022691"/>
    </source>
</evidence>
<dbReference type="SUPFAM" id="SSF46785">
    <property type="entry name" value="Winged helix' DNA-binding domain"/>
    <property type="match status" value="1"/>
</dbReference>
<dbReference type="InterPro" id="IPR001077">
    <property type="entry name" value="COMT_C"/>
</dbReference>
<dbReference type="EMBL" id="KV441551">
    <property type="protein sequence ID" value="OAG06626.1"/>
    <property type="molecule type" value="Genomic_DNA"/>
</dbReference>
<dbReference type="GeneID" id="28767536"/>
<evidence type="ECO:0000259" key="4">
    <source>
        <dbReference type="Pfam" id="PF00891"/>
    </source>
</evidence>
<dbReference type="GO" id="GO:0032259">
    <property type="term" value="P:methylation"/>
    <property type="evidence" value="ECO:0007669"/>
    <property type="project" value="UniProtKB-KW"/>
</dbReference>
<reference evidence="6 7" key="1">
    <citation type="submission" date="2016-05" db="EMBL/GenBank/DDBJ databases">
        <title>Comparative analysis of secretome profiles of manganese(II)-oxidizing ascomycete fungi.</title>
        <authorList>
            <consortium name="DOE Joint Genome Institute"/>
            <person name="Zeiner C.A."/>
            <person name="Purvine S.O."/>
            <person name="Zink E.M."/>
            <person name="Wu S."/>
            <person name="Pasa-Tolic L."/>
            <person name="Chaput D.L."/>
            <person name="Haridas S."/>
            <person name="Grigoriev I.V."/>
            <person name="Santelli C.M."/>
            <person name="Hansel C.M."/>
        </authorList>
    </citation>
    <scope>NUCLEOTIDE SEQUENCE [LARGE SCALE GENOMIC DNA]</scope>
    <source>
        <strain evidence="6 7">AP3s5-JAC2a</strain>
    </source>
</reference>
<dbReference type="Gene3D" id="3.40.50.150">
    <property type="entry name" value="Vaccinia Virus protein VP39"/>
    <property type="match status" value="1"/>
</dbReference>
<dbReference type="Pfam" id="PF00891">
    <property type="entry name" value="Methyltransf_2"/>
    <property type="match status" value="1"/>
</dbReference>
<sequence length="432" mass="47873">MSKPQPKAESLAATISQNTAEISQYLAAQGLPELSFAPGALPVLDLPPHLQKARAELLDATAELHDLVTGPLSYLVGLVSPTHNILASIKFINQYQVASKIQADEEVSYEELAQRCNVQVDAIRRLLRLAIAFHIFRETSNGSVSHSAVSRCMLEMPLVNDWIGHFCDEVWPASPHTVDALMRWPNSEEPNETAFSLSQSSNPTLFGFLQGTPAKAERFTNAMKFLQAAPETGVSHLLKDLQWDTEPVPKRLVDIGGADGAITTAILRHFPTMTAVVQDLPNVIESNKVPHDLEGRLKLMSHDMFSPQPLLDADVYLLRSVLHDWSDKYCIRILRSIIPALKSGSKVILNEVCMPAPKVLSASQERLLRGYDLTMKQLFNSKERDAKEWESLFAAADTRFHIRRITCSPGSVLSVIEAVWTEGSTVTFEESL</sequence>
<dbReference type="SUPFAM" id="SSF53335">
    <property type="entry name" value="S-adenosyl-L-methionine-dependent methyltransferases"/>
    <property type="match status" value="1"/>
</dbReference>
<dbReference type="InterPro" id="IPR036390">
    <property type="entry name" value="WH_DNA-bd_sf"/>
</dbReference>
<dbReference type="PANTHER" id="PTHR43712">
    <property type="entry name" value="PUTATIVE (AFU_ORTHOLOGUE AFUA_4G14580)-RELATED"/>
    <property type="match status" value="1"/>
</dbReference>
<dbReference type="InterPro" id="IPR016461">
    <property type="entry name" value="COMT-like"/>
</dbReference>
<evidence type="ECO:0000256" key="2">
    <source>
        <dbReference type="ARBA" id="ARBA00022679"/>
    </source>
</evidence>
<dbReference type="OrthoDB" id="1606438at2759"/>
<keyword evidence="1 6" id="KW-0489">Methyltransferase</keyword>
<proteinExistence type="predicted"/>
<dbReference type="PANTHER" id="PTHR43712:SF12">
    <property type="entry name" value="STERIGMATOCYSTIN 8-O-METHYLTRANSFERASE"/>
    <property type="match status" value="1"/>
</dbReference>
<keyword evidence="2 6" id="KW-0808">Transferase</keyword>
<feature type="domain" description="O-methyltransferase C-terminal" evidence="4">
    <location>
        <begin position="234"/>
        <end position="396"/>
    </location>
</feature>
<evidence type="ECO:0000313" key="6">
    <source>
        <dbReference type="EMBL" id="OAG06626.1"/>
    </source>
</evidence>